<keyword evidence="2" id="KW-1185">Reference proteome</keyword>
<evidence type="ECO:0000313" key="2">
    <source>
        <dbReference type="Proteomes" id="UP000242791"/>
    </source>
</evidence>
<reference evidence="1 2" key="1">
    <citation type="submission" date="2015-08" db="EMBL/GenBank/DDBJ databases">
        <title>Emmonsia species relationships and genome sequence.</title>
        <authorList>
            <person name="Cuomo C.A."/>
            <person name="Schwartz I.S."/>
            <person name="Kenyon C."/>
            <person name="De Hoog G.S."/>
            <person name="Govender N.P."/>
            <person name="Botha A."/>
            <person name="Moreno L."/>
            <person name="De Vries M."/>
            <person name="Munoz J.F."/>
            <person name="Stielow J.B."/>
        </authorList>
    </citation>
    <scope>NUCLEOTIDE SEQUENCE [LARGE SCALE GENOMIC DNA]</scope>
    <source>
        <strain evidence="1 2">EI222</strain>
    </source>
</reference>
<dbReference type="OrthoDB" id="5416073at2759"/>
<accession>A0A1J9QRH2</accession>
<proteinExistence type="predicted"/>
<dbReference type="STRING" id="1658174.A0A1J9QRH2"/>
<organism evidence="1 2">
    <name type="scientific">Blastomyces percursus</name>
    <dbReference type="NCBI Taxonomy" id="1658174"/>
    <lineage>
        <taxon>Eukaryota</taxon>
        <taxon>Fungi</taxon>
        <taxon>Dikarya</taxon>
        <taxon>Ascomycota</taxon>
        <taxon>Pezizomycotina</taxon>
        <taxon>Eurotiomycetes</taxon>
        <taxon>Eurotiomycetidae</taxon>
        <taxon>Onygenales</taxon>
        <taxon>Ajellomycetaceae</taxon>
        <taxon>Blastomyces</taxon>
    </lineage>
</organism>
<gene>
    <name evidence="1" type="ORF">ACJ73_05840</name>
</gene>
<protein>
    <submittedName>
        <fullName evidence="1">Uncharacterized protein</fullName>
    </submittedName>
</protein>
<dbReference type="VEuPathDB" id="FungiDB:ACJ73_05840"/>
<dbReference type="EMBL" id="LGTZ01000953">
    <property type="protein sequence ID" value="OJD22811.1"/>
    <property type="molecule type" value="Genomic_DNA"/>
</dbReference>
<sequence>MVQMSQVIFDKPYPLPQKRPWKLTTLQRLLSRFYQKRRYSRHEHTGLLSRGRDKFPRALDASHHFFYKRHKLVSPPGSAPLNLHPRSYDCDRRSQNENSSSSLFVEPSRGLCPSTLCIALIDATDISQSTGIRRTNSFRNLRALVLEAAISAKADAEATCNTSTVSVPEMPTKFLIDFLEGRAAVENLDHFNSFLIVRPTAQGDRVLYASEFLWAGEDFENEEHFLHHKRALDQTNDIVTEITDDGNERVHLMLFGGLPSTGGCSGLVLGSLINVTHFLDALTYSDLEIDVLIRHINSTSPQDVGTENMPENPSETSDVMRQLVNHVAKSILALYKDYFILSQSANAPGFYEISHVSPNLYVDGEYMTGHLSHTPQDVITRISQIMGQGKRFFLEVKWGRHGRAKRLYCIPMLTMGRRLWLCMLVDLIHPILWQEE</sequence>
<dbReference type="AlphaFoldDB" id="A0A1J9QRH2"/>
<name>A0A1J9QRH2_9EURO</name>
<dbReference type="Proteomes" id="UP000242791">
    <property type="component" value="Unassembled WGS sequence"/>
</dbReference>
<comment type="caution">
    <text evidence="1">The sequence shown here is derived from an EMBL/GenBank/DDBJ whole genome shotgun (WGS) entry which is preliminary data.</text>
</comment>
<evidence type="ECO:0000313" key="1">
    <source>
        <dbReference type="EMBL" id="OJD22811.1"/>
    </source>
</evidence>